<name>A0A0S7BHS2_9CHLR</name>
<protein>
    <submittedName>
        <fullName evidence="6">Uncharacterized conserved protein</fullName>
    </submittedName>
</protein>
<comment type="similarity">
    <text evidence="1">Belongs to the archease family.</text>
</comment>
<dbReference type="Pfam" id="PF01951">
    <property type="entry name" value="Archease"/>
    <property type="match status" value="1"/>
</dbReference>
<dbReference type="PANTHER" id="PTHR12682:SF11">
    <property type="entry name" value="PROTEIN ARCHEASE"/>
    <property type="match status" value="1"/>
</dbReference>
<keyword evidence="4" id="KW-0106">Calcium</keyword>
<dbReference type="SUPFAM" id="SSF69819">
    <property type="entry name" value="MTH1598-like"/>
    <property type="match status" value="1"/>
</dbReference>
<dbReference type="STRING" id="360412.LARV_02910"/>
<evidence type="ECO:0000313" key="7">
    <source>
        <dbReference type="Proteomes" id="UP000055060"/>
    </source>
</evidence>
<evidence type="ECO:0000259" key="5">
    <source>
        <dbReference type="Pfam" id="PF01951"/>
    </source>
</evidence>
<dbReference type="EMBL" id="DF967972">
    <property type="protein sequence ID" value="GAP15129.1"/>
    <property type="molecule type" value="Genomic_DNA"/>
</dbReference>
<dbReference type="GO" id="GO:0046872">
    <property type="term" value="F:metal ion binding"/>
    <property type="evidence" value="ECO:0007669"/>
    <property type="project" value="UniProtKB-KW"/>
</dbReference>
<dbReference type="PANTHER" id="PTHR12682">
    <property type="entry name" value="ARCHEASE"/>
    <property type="match status" value="1"/>
</dbReference>
<evidence type="ECO:0000256" key="3">
    <source>
        <dbReference type="ARBA" id="ARBA00022723"/>
    </source>
</evidence>
<dbReference type="Gene3D" id="3.55.10.10">
    <property type="entry name" value="Archease domain"/>
    <property type="match status" value="1"/>
</dbReference>
<sequence>MEHTADWAMEVWAPDLEGLFTQAALGLYRLMGVRLADAPGVSRQLEVSSADPESLLVAFLSELLFRAETRRVAFDRIILQCNGLSLQAQFEEKPLVAQARLVKAVTYHDLAILQAEDGWKVKIVFDV</sequence>
<accession>A0A0S7BHS2</accession>
<keyword evidence="3" id="KW-0479">Metal-binding</keyword>
<reference evidence="6" key="1">
    <citation type="submission" date="2015-07" db="EMBL/GenBank/DDBJ databases">
        <title>Draft Genome Sequences of Anaerolinea thermolimosa IMO-1, Bellilinea caldifistulae GOMI-1, Leptolinea tardivitalis YMTK-2, Levilinea saccharolytica KIBI-1,Longilinea arvoryzae KOME-1, Previously Described as Members of the Anaerolineaceae (Chloroflexi).</title>
        <authorList>
            <person name="Sekiguchi Y."/>
            <person name="Ohashi A."/>
            <person name="Matsuura N."/>
            <person name="Tourlousse M.D."/>
        </authorList>
    </citation>
    <scope>NUCLEOTIDE SEQUENCE [LARGE SCALE GENOMIC DNA]</scope>
    <source>
        <strain evidence="6">KOME-1</strain>
    </source>
</reference>
<dbReference type="GO" id="GO:0008033">
    <property type="term" value="P:tRNA processing"/>
    <property type="evidence" value="ECO:0007669"/>
    <property type="project" value="UniProtKB-KW"/>
</dbReference>
<proteinExistence type="inferred from homology"/>
<dbReference type="InterPro" id="IPR002804">
    <property type="entry name" value="Archease"/>
</dbReference>
<dbReference type="InterPro" id="IPR023572">
    <property type="entry name" value="Archease_dom"/>
</dbReference>
<feature type="domain" description="Archease" evidence="5">
    <location>
        <begin position="1"/>
        <end position="127"/>
    </location>
</feature>
<dbReference type="InterPro" id="IPR036820">
    <property type="entry name" value="Archease_dom_sf"/>
</dbReference>
<evidence type="ECO:0000256" key="4">
    <source>
        <dbReference type="ARBA" id="ARBA00022837"/>
    </source>
</evidence>
<evidence type="ECO:0000313" key="6">
    <source>
        <dbReference type="EMBL" id="GAP15129.1"/>
    </source>
</evidence>
<evidence type="ECO:0000256" key="2">
    <source>
        <dbReference type="ARBA" id="ARBA00022694"/>
    </source>
</evidence>
<keyword evidence="7" id="KW-1185">Reference proteome</keyword>
<organism evidence="6">
    <name type="scientific">Longilinea arvoryzae</name>
    <dbReference type="NCBI Taxonomy" id="360412"/>
    <lineage>
        <taxon>Bacteria</taxon>
        <taxon>Bacillati</taxon>
        <taxon>Chloroflexota</taxon>
        <taxon>Anaerolineae</taxon>
        <taxon>Anaerolineales</taxon>
        <taxon>Anaerolineaceae</taxon>
        <taxon>Longilinea</taxon>
    </lineage>
</organism>
<dbReference type="AlphaFoldDB" id="A0A0S7BHS2"/>
<evidence type="ECO:0000256" key="1">
    <source>
        <dbReference type="ARBA" id="ARBA00007963"/>
    </source>
</evidence>
<keyword evidence="2" id="KW-0819">tRNA processing</keyword>
<gene>
    <name evidence="6" type="ORF">LARV_02910</name>
</gene>
<dbReference type="Proteomes" id="UP000055060">
    <property type="component" value="Unassembled WGS sequence"/>
</dbReference>